<dbReference type="RefSeq" id="WP_158441413.1">
    <property type="nucleotide sequence ID" value="NZ_CP011451.1"/>
</dbReference>
<evidence type="ECO:0000313" key="2">
    <source>
        <dbReference type="Proteomes" id="UP000324176"/>
    </source>
</evidence>
<dbReference type="EMBL" id="VNHT01000072">
    <property type="protein sequence ID" value="TYP78493.1"/>
    <property type="molecule type" value="Genomic_DNA"/>
</dbReference>
<protein>
    <submittedName>
        <fullName evidence="1">Uncharacterized protein</fullName>
    </submittedName>
</protein>
<sequence length="53" mass="6424">MQIENYEGAEEIERAWREGLTPDPLLTVSEWADRHRILKWYPKTVQVVKLWQN</sequence>
<reference evidence="1 2" key="1">
    <citation type="submission" date="2019-07" db="EMBL/GenBank/DDBJ databases">
        <title>Active sludge and wastewater microbial communities from Klosterneuburg, Austria.</title>
        <authorList>
            <person name="Wagner M."/>
        </authorList>
    </citation>
    <scope>NUCLEOTIDE SEQUENCE [LARGE SCALE GENOMIC DNA]</scope>
    <source>
        <strain evidence="1 2">Nm2</strain>
    </source>
</reference>
<comment type="caution">
    <text evidence="1">The sequence shown here is derived from an EMBL/GenBank/DDBJ whole genome shotgun (WGS) entry which is preliminary data.</text>
</comment>
<accession>A0A5D3Y7R9</accession>
<dbReference type="Proteomes" id="UP000324176">
    <property type="component" value="Unassembled WGS sequence"/>
</dbReference>
<gene>
    <name evidence="1" type="ORF">BCL69_107225</name>
</gene>
<name>A0A5D3Y7R9_9PROT</name>
<dbReference type="AlphaFoldDB" id="A0A5D3Y7R9"/>
<organism evidence="1 2">
    <name type="scientific">Nitrosomonas communis</name>
    <dbReference type="NCBI Taxonomy" id="44574"/>
    <lineage>
        <taxon>Bacteria</taxon>
        <taxon>Pseudomonadati</taxon>
        <taxon>Pseudomonadota</taxon>
        <taxon>Betaproteobacteria</taxon>
        <taxon>Nitrosomonadales</taxon>
        <taxon>Nitrosomonadaceae</taxon>
        <taxon>Nitrosomonas</taxon>
    </lineage>
</organism>
<evidence type="ECO:0000313" key="1">
    <source>
        <dbReference type="EMBL" id="TYP78493.1"/>
    </source>
</evidence>
<proteinExistence type="predicted"/>
<dbReference type="OrthoDB" id="5181253at2"/>